<dbReference type="InterPro" id="IPR019533">
    <property type="entry name" value="Peptidase_S26"/>
</dbReference>
<dbReference type="Proteomes" id="UP000662973">
    <property type="component" value="Chromosome"/>
</dbReference>
<reference evidence="7 8" key="1">
    <citation type="submission" date="2020-11" db="EMBL/GenBank/DDBJ databases">
        <title>Carbohydrate-dependent, anaerobic sulfur respiration: A novel catabolism in halophilic archaea.</title>
        <authorList>
            <person name="Sorokin D.Y."/>
            <person name="Messina E."/>
            <person name="Smedile F."/>
            <person name="La Cono V."/>
            <person name="Hallsworth J.E."/>
            <person name="Yakimov M.M."/>
        </authorList>
    </citation>
    <scope>NUCLEOTIDE SEQUENCE [LARGE SCALE GENOMIC DNA]</scope>
    <source>
        <strain evidence="7 8">HSR12-2</strain>
    </source>
</reference>
<dbReference type="NCBIfam" id="TIGR02228">
    <property type="entry name" value="sigpep_I_arch"/>
    <property type="match status" value="1"/>
</dbReference>
<comment type="subcellular location">
    <subcellularLocation>
        <location evidence="1">Membrane</location>
    </subcellularLocation>
</comment>
<dbReference type="RefSeq" id="WP_229111171.1">
    <property type="nucleotide sequence ID" value="NZ_CP064788.1"/>
</dbReference>
<keyword evidence="4" id="KW-0472">Membrane</keyword>
<dbReference type="SUPFAM" id="SSF51306">
    <property type="entry name" value="LexA/Signal peptidase"/>
    <property type="match status" value="1"/>
</dbReference>
<dbReference type="InterPro" id="IPR036286">
    <property type="entry name" value="LexA/Signal_pep-like_sf"/>
</dbReference>
<protein>
    <submittedName>
        <fullName evidence="7">Signal peptidase I</fullName>
    </submittedName>
</protein>
<dbReference type="GeneID" id="68851256"/>
<evidence type="ECO:0000256" key="4">
    <source>
        <dbReference type="ARBA" id="ARBA00023136"/>
    </source>
</evidence>
<evidence type="ECO:0000313" key="7">
    <source>
        <dbReference type="EMBL" id="QSG07999.1"/>
    </source>
</evidence>
<feature type="compositionally biased region" description="Basic and acidic residues" evidence="5">
    <location>
        <begin position="191"/>
        <end position="200"/>
    </location>
</feature>
<evidence type="ECO:0000256" key="5">
    <source>
        <dbReference type="SAM" id="MobiDB-lite"/>
    </source>
</evidence>
<dbReference type="GO" id="GO:0006465">
    <property type="term" value="P:signal peptide processing"/>
    <property type="evidence" value="ECO:0007669"/>
    <property type="project" value="InterPro"/>
</dbReference>
<dbReference type="GO" id="GO:0016020">
    <property type="term" value="C:membrane"/>
    <property type="evidence" value="ECO:0007669"/>
    <property type="project" value="UniProtKB-SubCell"/>
</dbReference>
<accession>A0A897NAH1</accession>
<evidence type="ECO:0000256" key="2">
    <source>
        <dbReference type="ARBA" id="ARBA00022692"/>
    </source>
</evidence>
<dbReference type="CDD" id="cd06530">
    <property type="entry name" value="S26_SPase_I"/>
    <property type="match status" value="1"/>
</dbReference>
<dbReference type="PANTHER" id="PTHR10806:SF6">
    <property type="entry name" value="SIGNAL PEPTIDASE COMPLEX CATALYTIC SUBUNIT SEC11"/>
    <property type="match status" value="1"/>
</dbReference>
<dbReference type="InterPro" id="IPR001733">
    <property type="entry name" value="Peptidase_S26B"/>
</dbReference>
<dbReference type="GO" id="GO:0004252">
    <property type="term" value="F:serine-type endopeptidase activity"/>
    <property type="evidence" value="ECO:0007669"/>
    <property type="project" value="InterPro"/>
</dbReference>
<evidence type="ECO:0000256" key="3">
    <source>
        <dbReference type="ARBA" id="ARBA00022989"/>
    </source>
</evidence>
<dbReference type="Pfam" id="PF10502">
    <property type="entry name" value="Peptidase_S26"/>
    <property type="match status" value="1"/>
</dbReference>
<dbReference type="PRINTS" id="PR00728">
    <property type="entry name" value="SIGNALPTASE"/>
</dbReference>
<keyword evidence="3" id="KW-1133">Transmembrane helix</keyword>
<feature type="domain" description="Peptidase S26" evidence="6">
    <location>
        <begin position="23"/>
        <end position="94"/>
    </location>
</feature>
<gene>
    <name evidence="7" type="primary">lepB2</name>
    <name evidence="7" type="ORF">HSR122_0592</name>
</gene>
<evidence type="ECO:0000256" key="1">
    <source>
        <dbReference type="ARBA" id="ARBA00004370"/>
    </source>
</evidence>
<keyword evidence="8" id="KW-1185">Reference proteome</keyword>
<dbReference type="EMBL" id="CP064788">
    <property type="protein sequence ID" value="QSG07999.1"/>
    <property type="molecule type" value="Genomic_DNA"/>
</dbReference>
<dbReference type="AlphaFoldDB" id="A0A897NAH1"/>
<feature type="region of interest" description="Disordered" evidence="5">
    <location>
        <begin position="296"/>
        <end position="318"/>
    </location>
</feature>
<dbReference type="KEGG" id="hds:HSR122_0592"/>
<keyword evidence="2" id="KW-0812">Transmembrane</keyword>
<evidence type="ECO:0000259" key="6">
    <source>
        <dbReference type="Pfam" id="PF10502"/>
    </source>
</evidence>
<evidence type="ECO:0000313" key="8">
    <source>
        <dbReference type="Proteomes" id="UP000662973"/>
    </source>
</evidence>
<dbReference type="Gene3D" id="2.10.109.10">
    <property type="entry name" value="Umud Fragment, subunit A"/>
    <property type="match status" value="1"/>
</dbReference>
<sequence>MNSLTERLPGVRRVAAALAVMVLIVAVVPFVVFAVPQVVGADHGFVILSGSMEPTTSPGDVVIVDASAPISVGDIITFDDGNTVPTTHRVVAIEDGQYVTQGDANSNPDAQPVSPDDVLGRVTLTIPFIGRVILWVNTPIGYVSLVVGPLVLLVANELFAWAGKDSSSGDGSDTNDDDRAEGGPVPKPVLRRIDDGRAEQADAASATRADTDRTSDNDTATESDDARETVAVAVADLKLTVLATLGLVGYAAWNVYREVTAVAAPDPVSVGALTGGLLGLGFAIWVTVTARLAAGDAGTDRPATTPSARADGGTEDER</sequence>
<name>A0A897NAH1_9EURY</name>
<proteinExistence type="predicted"/>
<feature type="region of interest" description="Disordered" evidence="5">
    <location>
        <begin position="165"/>
        <end position="225"/>
    </location>
</feature>
<dbReference type="PANTHER" id="PTHR10806">
    <property type="entry name" value="SIGNAL PEPTIDASE COMPLEX CATALYTIC SUBUNIT SEC11"/>
    <property type="match status" value="1"/>
</dbReference>
<organism evidence="7 8">
    <name type="scientific">Halapricum desulfuricans</name>
    <dbReference type="NCBI Taxonomy" id="2841257"/>
    <lineage>
        <taxon>Archaea</taxon>
        <taxon>Methanobacteriati</taxon>
        <taxon>Methanobacteriota</taxon>
        <taxon>Stenosarchaea group</taxon>
        <taxon>Halobacteria</taxon>
        <taxon>Halobacteriales</taxon>
        <taxon>Haloarculaceae</taxon>
        <taxon>Halapricum</taxon>
    </lineage>
</organism>